<feature type="compositionally biased region" description="Polar residues" evidence="1">
    <location>
        <begin position="181"/>
        <end position="201"/>
    </location>
</feature>
<dbReference type="AlphaFoldDB" id="A0A9Q1H3F5"/>
<gene>
    <name evidence="3" type="ORF">HOLleu_24723</name>
</gene>
<evidence type="ECO:0000313" key="3">
    <source>
        <dbReference type="EMBL" id="KAJ8031513.1"/>
    </source>
</evidence>
<feature type="compositionally biased region" description="Acidic residues" evidence="1">
    <location>
        <begin position="124"/>
        <end position="134"/>
    </location>
</feature>
<protein>
    <submittedName>
        <fullName evidence="3">46 kDa FK506-binding nuclear protein</fullName>
    </submittedName>
</protein>
<keyword evidence="4" id="KW-1185">Reference proteome</keyword>
<dbReference type="OrthoDB" id="8022339at2759"/>
<evidence type="ECO:0000259" key="2">
    <source>
        <dbReference type="Pfam" id="PF17800"/>
    </source>
</evidence>
<feature type="region of interest" description="Disordered" evidence="1">
    <location>
        <begin position="124"/>
        <end position="232"/>
    </location>
</feature>
<reference evidence="3" key="1">
    <citation type="submission" date="2021-10" db="EMBL/GenBank/DDBJ databases">
        <title>Tropical sea cucumber genome reveals ecological adaptation and Cuvierian tubules defense mechanism.</title>
        <authorList>
            <person name="Chen T."/>
        </authorList>
    </citation>
    <scope>NUCLEOTIDE SEQUENCE</scope>
    <source>
        <strain evidence="3">Nanhai2018</strain>
        <tissue evidence="3">Muscle</tissue>
    </source>
</reference>
<proteinExistence type="predicted"/>
<comment type="caution">
    <text evidence="3">The sequence shown here is derived from an EMBL/GenBank/DDBJ whole genome shotgun (WGS) entry which is preliminary data.</text>
</comment>
<dbReference type="PANTHER" id="PTHR31025:SF9">
    <property type="entry name" value="SI:DKEY-286J15.1"/>
    <property type="match status" value="1"/>
</dbReference>
<sequence length="690" mass="78129">MDRMIWGITLEPNQLFTTVVQEEIHISMATMDMRKDGANVNPDCYSHVVVKTDNYEYLLCTLGHGMLIQQMLDLNLMPTETVTFTIEGTNSVYLTGYTLNTKKIQETESHRERELETVEVEEYVVGEVDDEDMDQTSPQKSRGVKRPRDSERMDGVPPLDASTARVVSPPPVVVPMAKQGAQKQPSVQMQGNLSIPSTSHQPAGPAPITSTHSNGSYGQNEATPKQDTSEKGAERFVVLPESGLLSLLPNIGATQQLLQVVQEHHKKNIGQLAAAIEQSPHPKRMKTFSMREALCQTAAGRDMLHSLDVEKVLSHAGRRKLVRMAVTAMVELYGDRPTNDQKDFCARTIVEEFPFLKESGGSGHAAWFSRARDRRGATGYLEERLKNYRKRQRARSGKPSVPQIPVDSTFDVTVESIIMLPDPDLPDEEAEEMKDWMKANCNPASQVEEYLKKTAIHRQHMVQDTPGIEPSVIIREYPRLLENPEVILQDFQLLYPQFANNLFNHWSAALADRCIKQCDVESPTWRRKFLINSVDALTEDIKWNLSFQLLPMLLPASAFRESGKTVMPNNEEYERAFIDVRPVGTDLPQYLQEIKESGKQSLQPFILLIGERINPSQQYVIVENHAIEQSSLAQSVDLCFKLFFVLNMEYPLVCIHIWEFLHVAVYKIPLGPKIWKTSSNVRYLKSVLNL</sequence>
<evidence type="ECO:0000256" key="1">
    <source>
        <dbReference type="SAM" id="MobiDB-lite"/>
    </source>
</evidence>
<dbReference type="PANTHER" id="PTHR31025">
    <property type="entry name" value="SI:CH211-196P9.1-RELATED"/>
    <property type="match status" value="1"/>
</dbReference>
<organism evidence="3 4">
    <name type="scientific">Holothuria leucospilota</name>
    <name type="common">Black long sea cucumber</name>
    <name type="synonym">Mertensiothuria leucospilota</name>
    <dbReference type="NCBI Taxonomy" id="206669"/>
    <lineage>
        <taxon>Eukaryota</taxon>
        <taxon>Metazoa</taxon>
        <taxon>Echinodermata</taxon>
        <taxon>Eleutherozoa</taxon>
        <taxon>Echinozoa</taxon>
        <taxon>Holothuroidea</taxon>
        <taxon>Aspidochirotacea</taxon>
        <taxon>Aspidochirotida</taxon>
        <taxon>Holothuriidae</taxon>
        <taxon>Holothuria</taxon>
    </lineage>
</organism>
<name>A0A9Q1H3F5_HOLLE</name>
<dbReference type="Proteomes" id="UP001152320">
    <property type="component" value="Chromosome 12"/>
</dbReference>
<dbReference type="InterPro" id="IPR041232">
    <property type="entry name" value="NPL"/>
</dbReference>
<dbReference type="EMBL" id="JAIZAY010000012">
    <property type="protein sequence ID" value="KAJ8031513.1"/>
    <property type="molecule type" value="Genomic_DNA"/>
</dbReference>
<feature type="domain" description="Nucleoplasmin-like" evidence="2">
    <location>
        <begin position="5"/>
        <end position="98"/>
    </location>
</feature>
<accession>A0A9Q1H3F5</accession>
<feature type="compositionally biased region" description="Polar residues" evidence="1">
    <location>
        <begin position="208"/>
        <end position="226"/>
    </location>
</feature>
<evidence type="ECO:0000313" key="4">
    <source>
        <dbReference type="Proteomes" id="UP001152320"/>
    </source>
</evidence>
<dbReference type="Pfam" id="PF17800">
    <property type="entry name" value="NPL"/>
    <property type="match status" value="1"/>
</dbReference>
<dbReference type="Gene3D" id="2.60.120.340">
    <property type="entry name" value="Nucleoplasmin core domain"/>
    <property type="match status" value="1"/>
</dbReference>